<comment type="caution">
    <text evidence="6">The sequence shown here is derived from an EMBL/GenBank/DDBJ whole genome shotgun (WGS) entry which is preliminary data.</text>
</comment>
<keyword evidence="2" id="KW-0288">FMN</keyword>
<dbReference type="GO" id="GO:0046306">
    <property type="term" value="P:alkanesulfonate catabolic process"/>
    <property type="evidence" value="ECO:0007669"/>
    <property type="project" value="TreeGrafter"/>
</dbReference>
<dbReference type="Pfam" id="PF00296">
    <property type="entry name" value="Bac_luciferase"/>
    <property type="match status" value="1"/>
</dbReference>
<sequence>MTTAAPRIRFGYWTPIFGGWLRNVADEQTPADFAHLAAIARAAEDGGFDLTLIPELNLNDVKGPEGPALDAWTITAGLAAVTSRLELLAAVRPGFHNPALAAKQAATIDAISGGRFTLNVVSAWWAEEARQYGGVFTAHDDRYARTIEFVDVLRGLWSETPFSYAGDYYTLDGTFLEPKPQVRPRIYAGGESEAGRRTIASFADAYLTHGGTVDELRAKVEDMTRRRAAAGRTPFEAFGMAAFAVVRDTEDEARAEVERITNVQDGPAYASYQEFVSKSQLDTAVDLKDYSVSNRGLRPDLIGTPDQVAERFLRFAEVGVSTFLLQFSPQLPELVRFAEEVIPRVRRLEAKRDA</sequence>
<keyword evidence="4 6" id="KW-0503">Monooxygenase</keyword>
<keyword evidence="1" id="KW-0285">Flavoprotein</keyword>
<dbReference type="Gene3D" id="3.20.20.30">
    <property type="entry name" value="Luciferase-like domain"/>
    <property type="match status" value="1"/>
</dbReference>
<evidence type="ECO:0000313" key="6">
    <source>
        <dbReference type="EMBL" id="TQL81633.1"/>
    </source>
</evidence>
<dbReference type="AlphaFoldDB" id="A0A543BA63"/>
<keyword evidence="7" id="KW-1185">Reference proteome</keyword>
<feature type="domain" description="Luciferase-like" evidence="5">
    <location>
        <begin position="24"/>
        <end position="321"/>
    </location>
</feature>
<dbReference type="PANTHER" id="PTHR42847:SF4">
    <property type="entry name" value="ALKANESULFONATE MONOOXYGENASE-RELATED"/>
    <property type="match status" value="1"/>
</dbReference>
<organism evidence="6 7">
    <name type="scientific">Microbacterium saperdae</name>
    <dbReference type="NCBI Taxonomy" id="69368"/>
    <lineage>
        <taxon>Bacteria</taxon>
        <taxon>Bacillati</taxon>
        <taxon>Actinomycetota</taxon>
        <taxon>Actinomycetes</taxon>
        <taxon>Micrococcales</taxon>
        <taxon>Microbacteriaceae</taxon>
        <taxon>Microbacterium</taxon>
    </lineage>
</organism>
<dbReference type="Proteomes" id="UP000317209">
    <property type="component" value="Unassembled WGS sequence"/>
</dbReference>
<dbReference type="InterPro" id="IPR050172">
    <property type="entry name" value="SsuD_RutA_monooxygenase"/>
</dbReference>
<keyword evidence="3" id="KW-0560">Oxidoreductase</keyword>
<evidence type="ECO:0000256" key="1">
    <source>
        <dbReference type="ARBA" id="ARBA00022630"/>
    </source>
</evidence>
<proteinExistence type="predicted"/>
<gene>
    <name evidence="6" type="ORF">FB560_3106</name>
</gene>
<evidence type="ECO:0000256" key="4">
    <source>
        <dbReference type="ARBA" id="ARBA00023033"/>
    </source>
</evidence>
<evidence type="ECO:0000256" key="3">
    <source>
        <dbReference type="ARBA" id="ARBA00023002"/>
    </source>
</evidence>
<dbReference type="SUPFAM" id="SSF51679">
    <property type="entry name" value="Bacterial luciferase-like"/>
    <property type="match status" value="1"/>
</dbReference>
<reference evidence="6 7" key="1">
    <citation type="submission" date="2019-06" db="EMBL/GenBank/DDBJ databases">
        <title>Sequencing the genomes of 1000 actinobacteria strains.</title>
        <authorList>
            <person name="Klenk H.-P."/>
        </authorList>
    </citation>
    <scope>NUCLEOTIDE SEQUENCE [LARGE SCALE GENOMIC DNA]</scope>
    <source>
        <strain evidence="6 7">DSM 20169</strain>
    </source>
</reference>
<dbReference type="CDD" id="cd01094">
    <property type="entry name" value="Alkanesulfonate_monoxygenase"/>
    <property type="match status" value="1"/>
</dbReference>
<evidence type="ECO:0000313" key="7">
    <source>
        <dbReference type="Proteomes" id="UP000317209"/>
    </source>
</evidence>
<dbReference type="GO" id="GO:0008726">
    <property type="term" value="F:alkanesulfonate monooxygenase activity"/>
    <property type="evidence" value="ECO:0007669"/>
    <property type="project" value="TreeGrafter"/>
</dbReference>
<protein>
    <submittedName>
        <fullName evidence="6">FMNH2-dependent dimethyl sulfone monooxygenase</fullName>
    </submittedName>
</protein>
<dbReference type="PANTHER" id="PTHR42847">
    <property type="entry name" value="ALKANESULFONATE MONOOXYGENASE"/>
    <property type="match status" value="1"/>
</dbReference>
<name>A0A543BA63_9MICO</name>
<evidence type="ECO:0000256" key="2">
    <source>
        <dbReference type="ARBA" id="ARBA00022643"/>
    </source>
</evidence>
<dbReference type="InterPro" id="IPR011251">
    <property type="entry name" value="Luciferase-like_dom"/>
</dbReference>
<evidence type="ECO:0000259" key="5">
    <source>
        <dbReference type="Pfam" id="PF00296"/>
    </source>
</evidence>
<accession>A0A543BA63</accession>
<dbReference type="EMBL" id="VFOX01000002">
    <property type="protein sequence ID" value="TQL81633.1"/>
    <property type="molecule type" value="Genomic_DNA"/>
</dbReference>
<dbReference type="RefSeq" id="WP_211350000.1">
    <property type="nucleotide sequence ID" value="NZ_VFOX01000002.1"/>
</dbReference>
<dbReference type="InterPro" id="IPR036661">
    <property type="entry name" value="Luciferase-like_sf"/>
</dbReference>